<evidence type="ECO:0000313" key="1">
    <source>
        <dbReference type="EMBL" id="GAG29169.1"/>
    </source>
</evidence>
<dbReference type="EMBL" id="BARS01045062">
    <property type="protein sequence ID" value="GAG29169.1"/>
    <property type="molecule type" value="Genomic_DNA"/>
</dbReference>
<comment type="caution">
    <text evidence="1">The sequence shown here is derived from an EMBL/GenBank/DDBJ whole genome shotgun (WGS) entry which is preliminary data.</text>
</comment>
<name>X0WDW2_9ZZZZ</name>
<dbReference type="AlphaFoldDB" id="X0WDW2"/>
<accession>X0WDW2</accession>
<dbReference type="InterPro" id="IPR009814">
    <property type="entry name" value="Phage_lambda_Xis_Q38267"/>
</dbReference>
<gene>
    <name evidence="1" type="ORF">S01H1_67991</name>
</gene>
<protein>
    <submittedName>
        <fullName evidence="1">Uncharacterized protein</fullName>
    </submittedName>
</protein>
<sequence length="59" mass="6865">MEKESPINLRKSLIIVENFKREGIGFIPIPVLSEEHRRELVILCGEKLEELAQIAEKDY</sequence>
<dbReference type="Pfam" id="PF07131">
    <property type="entry name" value="DUF1382"/>
    <property type="match status" value="1"/>
</dbReference>
<organism evidence="1">
    <name type="scientific">marine sediment metagenome</name>
    <dbReference type="NCBI Taxonomy" id="412755"/>
    <lineage>
        <taxon>unclassified sequences</taxon>
        <taxon>metagenomes</taxon>
        <taxon>ecological metagenomes</taxon>
    </lineage>
</organism>
<reference evidence="1" key="1">
    <citation type="journal article" date="2014" name="Front. Microbiol.">
        <title>High frequency of phylogenetically diverse reductive dehalogenase-homologous genes in deep subseafloor sedimentary metagenomes.</title>
        <authorList>
            <person name="Kawai M."/>
            <person name="Futagami T."/>
            <person name="Toyoda A."/>
            <person name="Takaki Y."/>
            <person name="Nishi S."/>
            <person name="Hori S."/>
            <person name="Arai W."/>
            <person name="Tsubouchi T."/>
            <person name="Morono Y."/>
            <person name="Uchiyama I."/>
            <person name="Ito T."/>
            <person name="Fujiyama A."/>
            <person name="Inagaki F."/>
            <person name="Takami H."/>
        </authorList>
    </citation>
    <scope>NUCLEOTIDE SEQUENCE</scope>
    <source>
        <strain evidence="1">Expedition CK06-06</strain>
    </source>
</reference>
<proteinExistence type="predicted"/>